<sequence length="130" mass="14686">MNIDIIGFWDRFDESLKMDGRRLKELCESLNISYGTITQNRSQTKFPNLENAASLCKALNASLDVWVYGVKPLENVNPEARAVERSPRLQRIISFLQKAPEKLDALETFLDIKHIPAGGGSTHKLLKAQM</sequence>
<name>A0A645B9P2_9ZZZZ</name>
<feature type="domain" description="HTH cro/C1-type" evidence="1">
    <location>
        <begin position="23"/>
        <end position="66"/>
    </location>
</feature>
<protein>
    <recommendedName>
        <fullName evidence="1">HTH cro/C1-type domain-containing protein</fullName>
    </recommendedName>
</protein>
<comment type="caution">
    <text evidence="2">The sequence shown here is derived from an EMBL/GenBank/DDBJ whole genome shotgun (WGS) entry which is preliminary data.</text>
</comment>
<accession>A0A645B9P2</accession>
<dbReference type="GO" id="GO:0003677">
    <property type="term" value="F:DNA binding"/>
    <property type="evidence" value="ECO:0007669"/>
    <property type="project" value="InterPro"/>
</dbReference>
<dbReference type="Gene3D" id="1.10.260.40">
    <property type="entry name" value="lambda repressor-like DNA-binding domains"/>
    <property type="match status" value="1"/>
</dbReference>
<dbReference type="InterPro" id="IPR010982">
    <property type="entry name" value="Lambda_DNA-bd_dom_sf"/>
</dbReference>
<proteinExistence type="predicted"/>
<reference evidence="2" key="1">
    <citation type="submission" date="2019-08" db="EMBL/GenBank/DDBJ databases">
        <authorList>
            <person name="Kucharzyk K."/>
            <person name="Murdoch R.W."/>
            <person name="Higgins S."/>
            <person name="Loffler F."/>
        </authorList>
    </citation>
    <scope>NUCLEOTIDE SEQUENCE</scope>
</reference>
<evidence type="ECO:0000313" key="2">
    <source>
        <dbReference type="EMBL" id="MPM62199.1"/>
    </source>
</evidence>
<dbReference type="SUPFAM" id="SSF47413">
    <property type="entry name" value="lambda repressor-like DNA-binding domains"/>
    <property type="match status" value="1"/>
</dbReference>
<dbReference type="EMBL" id="VSSQ01018742">
    <property type="protein sequence ID" value="MPM62199.1"/>
    <property type="molecule type" value="Genomic_DNA"/>
</dbReference>
<dbReference type="InterPro" id="IPR001387">
    <property type="entry name" value="Cro/C1-type_HTH"/>
</dbReference>
<dbReference type="PROSITE" id="PS50943">
    <property type="entry name" value="HTH_CROC1"/>
    <property type="match status" value="1"/>
</dbReference>
<dbReference type="AlphaFoldDB" id="A0A645B9P2"/>
<gene>
    <name evidence="2" type="ORF">SDC9_109065</name>
</gene>
<organism evidence="2">
    <name type="scientific">bioreactor metagenome</name>
    <dbReference type="NCBI Taxonomy" id="1076179"/>
    <lineage>
        <taxon>unclassified sequences</taxon>
        <taxon>metagenomes</taxon>
        <taxon>ecological metagenomes</taxon>
    </lineage>
</organism>
<evidence type="ECO:0000259" key="1">
    <source>
        <dbReference type="PROSITE" id="PS50943"/>
    </source>
</evidence>